<evidence type="ECO:0000313" key="3">
    <source>
        <dbReference type="Proteomes" id="UP000266841"/>
    </source>
</evidence>
<proteinExistence type="predicted"/>
<dbReference type="Proteomes" id="UP000266841">
    <property type="component" value="Unassembled WGS sequence"/>
</dbReference>
<feature type="non-terminal residue" evidence="2">
    <location>
        <position position="404"/>
    </location>
</feature>
<comment type="caution">
    <text evidence="2">The sequence shown here is derived from an EMBL/GenBank/DDBJ whole genome shotgun (WGS) entry which is preliminary data.</text>
</comment>
<feature type="region of interest" description="Disordered" evidence="1">
    <location>
        <begin position="1"/>
        <end position="116"/>
    </location>
</feature>
<feature type="compositionally biased region" description="Acidic residues" evidence="1">
    <location>
        <begin position="270"/>
        <end position="284"/>
    </location>
</feature>
<name>K0RYA2_THAOC</name>
<dbReference type="EMBL" id="AGNL01028098">
    <property type="protein sequence ID" value="EJK57469.1"/>
    <property type="molecule type" value="Genomic_DNA"/>
</dbReference>
<feature type="region of interest" description="Disordered" evidence="1">
    <location>
        <begin position="128"/>
        <end position="193"/>
    </location>
</feature>
<feature type="compositionally biased region" description="Low complexity" evidence="1">
    <location>
        <begin position="153"/>
        <end position="164"/>
    </location>
</feature>
<organism evidence="2 3">
    <name type="scientific">Thalassiosira oceanica</name>
    <name type="common">Marine diatom</name>
    <dbReference type="NCBI Taxonomy" id="159749"/>
    <lineage>
        <taxon>Eukaryota</taxon>
        <taxon>Sar</taxon>
        <taxon>Stramenopiles</taxon>
        <taxon>Ochrophyta</taxon>
        <taxon>Bacillariophyta</taxon>
        <taxon>Coscinodiscophyceae</taxon>
        <taxon>Thalassiosirophycidae</taxon>
        <taxon>Thalassiosirales</taxon>
        <taxon>Thalassiosiraceae</taxon>
        <taxon>Thalassiosira</taxon>
    </lineage>
</organism>
<accession>K0RYA2</accession>
<evidence type="ECO:0000256" key="1">
    <source>
        <dbReference type="SAM" id="MobiDB-lite"/>
    </source>
</evidence>
<protein>
    <submittedName>
        <fullName evidence="2">Uncharacterized protein</fullName>
    </submittedName>
</protein>
<sequence length="404" mass="42318">MLGLRSVRRRLQGREWSRLDPELAKQMRELDGPALRGLLNGDGKPRRAQRRREERPGPFSGKGRGRGGHGGTGIPVLTPGWKRPQLQGSQRGRRLYSVTGHGRSPRRRTSVRREVEERRIAAECRDVADNDGGLSGREGRAGAVAASVTTNESTPPGRRSRPASAPTPVPSPPANARTSIKTGGGHSAGAESIDDGLSAGAVWLLLGVRPVDLVGRDTRRWNAPSTTREPTGGAGAEPRGTCHGPQQRGAGAAVAGEASPPMPLQVSEELAQEAEPAEAAGEEEALCRPSDPPRRDPSAGGTGTPWIGLGEDGRDPPEEKAGELRPVPPGAEGETAASHPTSVIFHPREPSPASWTGAAARPRPEAGWRTPGAGGAQLFSTLSLGGRQSGGRPDVNRIGPLPPT</sequence>
<feature type="region of interest" description="Disordered" evidence="1">
    <location>
        <begin position="219"/>
        <end position="404"/>
    </location>
</feature>
<evidence type="ECO:0000313" key="2">
    <source>
        <dbReference type="EMBL" id="EJK57469.1"/>
    </source>
</evidence>
<feature type="compositionally biased region" description="Basic and acidic residues" evidence="1">
    <location>
        <begin position="12"/>
        <end position="31"/>
    </location>
</feature>
<gene>
    <name evidence="2" type="ORF">THAOC_22479</name>
</gene>
<feature type="compositionally biased region" description="Basic residues" evidence="1">
    <location>
        <begin position="1"/>
        <end position="11"/>
    </location>
</feature>
<reference evidence="2 3" key="1">
    <citation type="journal article" date="2012" name="Genome Biol.">
        <title>Genome and low-iron response of an oceanic diatom adapted to chronic iron limitation.</title>
        <authorList>
            <person name="Lommer M."/>
            <person name="Specht M."/>
            <person name="Roy A.S."/>
            <person name="Kraemer L."/>
            <person name="Andreson R."/>
            <person name="Gutowska M.A."/>
            <person name="Wolf J."/>
            <person name="Bergner S.V."/>
            <person name="Schilhabel M.B."/>
            <person name="Klostermeier U.C."/>
            <person name="Beiko R.G."/>
            <person name="Rosenstiel P."/>
            <person name="Hippler M."/>
            <person name="Laroche J."/>
        </authorList>
    </citation>
    <scope>NUCLEOTIDE SEQUENCE [LARGE SCALE GENOMIC DNA]</scope>
    <source>
        <strain evidence="2 3">CCMP1005</strain>
    </source>
</reference>
<keyword evidence="3" id="KW-1185">Reference proteome</keyword>
<dbReference type="AlphaFoldDB" id="K0RYA2"/>
<feature type="compositionally biased region" description="Basic and acidic residues" evidence="1">
    <location>
        <begin position="311"/>
        <end position="323"/>
    </location>
</feature>